<dbReference type="SUPFAM" id="SSF69318">
    <property type="entry name" value="Integrin alpha N-terminal domain"/>
    <property type="match status" value="1"/>
</dbReference>
<feature type="domain" description="LamG-like jellyroll fold" evidence="4">
    <location>
        <begin position="585"/>
        <end position="717"/>
    </location>
</feature>
<dbReference type="InterPro" id="IPR013320">
    <property type="entry name" value="ConA-like_dom_sf"/>
</dbReference>
<protein>
    <recommendedName>
        <fullName evidence="4">LamG-like jellyroll fold domain-containing protein</fullName>
    </recommendedName>
</protein>
<dbReference type="InterPro" id="IPR006558">
    <property type="entry name" value="LamG-like"/>
</dbReference>
<dbReference type="Proteomes" id="UP001344906">
    <property type="component" value="Unassembled WGS sequence"/>
</dbReference>
<feature type="region of interest" description="Disordered" evidence="3">
    <location>
        <begin position="740"/>
        <end position="760"/>
    </location>
</feature>
<accession>A0ABQ6FRE1</accession>
<proteinExistence type="predicted"/>
<dbReference type="Gene3D" id="2.60.120.200">
    <property type="match status" value="1"/>
</dbReference>
<organism evidence="5 6">
    <name type="scientific">Dictyobacter halimunensis</name>
    <dbReference type="NCBI Taxonomy" id="3026934"/>
    <lineage>
        <taxon>Bacteria</taxon>
        <taxon>Bacillati</taxon>
        <taxon>Chloroflexota</taxon>
        <taxon>Ktedonobacteria</taxon>
        <taxon>Ktedonobacterales</taxon>
        <taxon>Dictyobacteraceae</taxon>
        <taxon>Dictyobacter</taxon>
    </lineage>
</organism>
<evidence type="ECO:0000259" key="4">
    <source>
        <dbReference type="SMART" id="SM00560"/>
    </source>
</evidence>
<evidence type="ECO:0000256" key="2">
    <source>
        <dbReference type="ARBA" id="ARBA00023157"/>
    </source>
</evidence>
<dbReference type="Pfam" id="PF13385">
    <property type="entry name" value="Laminin_G_3"/>
    <property type="match status" value="1"/>
</dbReference>
<dbReference type="Gene3D" id="2.130.10.130">
    <property type="entry name" value="Integrin alpha, N-terminal"/>
    <property type="match status" value="1"/>
</dbReference>
<evidence type="ECO:0000256" key="1">
    <source>
        <dbReference type="ARBA" id="ARBA00022729"/>
    </source>
</evidence>
<reference evidence="5 6" key="1">
    <citation type="submission" date="2023-02" db="EMBL/GenBank/DDBJ databases">
        <title>Dictyobacter halimunensis sp. nov., a new member of the class Ktedonobacteria from forest soil in a geothermal area.</title>
        <authorList>
            <person name="Rachmania M.K."/>
            <person name="Ningsih F."/>
            <person name="Sakai Y."/>
            <person name="Yabe S."/>
            <person name="Yokota A."/>
            <person name="Sjamsuridzal W."/>
        </authorList>
    </citation>
    <scope>NUCLEOTIDE SEQUENCE [LARGE SCALE GENOMIC DNA]</scope>
    <source>
        <strain evidence="5 6">S3.2.2.5</strain>
    </source>
</reference>
<evidence type="ECO:0000313" key="6">
    <source>
        <dbReference type="Proteomes" id="UP001344906"/>
    </source>
</evidence>
<dbReference type="EMBL" id="BSRI01000001">
    <property type="protein sequence ID" value="GLV55870.1"/>
    <property type="molecule type" value="Genomic_DNA"/>
</dbReference>
<keyword evidence="6" id="KW-1185">Reference proteome</keyword>
<dbReference type="RefSeq" id="WP_338250618.1">
    <property type="nucleotide sequence ID" value="NZ_BSRI01000001.1"/>
</dbReference>
<dbReference type="Pfam" id="PF13517">
    <property type="entry name" value="FG-GAP_3"/>
    <property type="match status" value="2"/>
</dbReference>
<evidence type="ECO:0000256" key="3">
    <source>
        <dbReference type="SAM" id="MobiDB-lite"/>
    </source>
</evidence>
<sequence>MAISLIFGMMNGRWQNLNAGTLGLTDAGDWNRPQYYSTLRLADINGDGQAELLVRGADSLHTFAFNRAINQWQDINAPILGMDDANGWGQSQYYETLRTADINGDGQAELIFRGPYGLFTYAFDRAHKQWYDLNAGALGLTDTGGWNQSQYYSTLHLADIDGDRQAELIVRGAAGLSTYAFNPTSGRWYDLNAGTLGLTDAGGWNRPQYYSTLRLADINGDGQAELLVRGADGLHTFAFNRAINQWQDINAPILGMDDANGWGQSQYYETLRVADINGDGQAELIFRGPYGLFTYAFNRAHKQWYDLNAGALGLTDTGGWNQPQYYSTLRLADIDGDGQAELLVRGGDGLHTFAFDTGSQKWTNLDAGPLGLADTHHWDIAPYYSTIQAADIDGDGQSELLARSDSGLVSWHYNPASVNLPVLFQASNNKTSDGYEVSYRFDPDPALPKGVFSVQQIVQMPAGDSTLFTCRLVNSQGYQVGNPLQTSAANAGVPAPLPLSALPGRFAIAYLNRQNSGLPDLVIPILLPDELATRANQNRLTFIWSPVPHNWPVITTVLNNEVALACNGSSVYADIGNPDNLQITNQIALQAWIKPTAYDGLRNIIVHGYSAAPEGEVYLRITNGQYQVGSWNGADHVAASPMPLSDLGRWVHLCGVYDGTQWVLYRNGQLVATRQDATGAVQVQASWAIGARGGGGERFFSGSLRRIALWKTARTAQQVMNDMLSSPSQGDPDLAVYWPLDDGRSPLPPDPAKPSDTAGSIGRDLKIATVMGATTSPWSEPQSLAPLMMLPQTPLMVFTTPAQQLAYTIIGSQISDNGPVPGNDIRRTYVNLNNFGDFSTWSGRLLQVDNPLIGVTLEDWKSEDWTVVRNTLAAELDNVHKVWQLYNHTNALLNQLLMIQGDMLKKVADKLNAALTAAPAASDSSGAWLSIILGDALAILSVVPEAKVGQMALLAGSDIVGLLPSVTNNQSTISSLDPSLPQQIKDQLNAAYQTLLTLNGQRTNRILMDGLLLPIVGRLAQTIWSWQATDFGQLPDLVKDKYRLSFYQKLLPTQYVVSEWMNHVTDKPIIYPLDAHPFSGTPPQAYWVTPSSQKSWVAPDVQKQYGFGSYNLYIIHTPGDPYGGTDWHGYPGITRRSSTPINPANYPSEDITQELFETLGASQADFFTCTNGWEGISFTAQEIHVNFTDPVTIGESPI</sequence>
<dbReference type="SUPFAM" id="SSF49899">
    <property type="entry name" value="Concanavalin A-like lectins/glucanases"/>
    <property type="match status" value="1"/>
</dbReference>
<comment type="caution">
    <text evidence="5">The sequence shown here is derived from an EMBL/GenBank/DDBJ whole genome shotgun (WGS) entry which is preliminary data.</text>
</comment>
<keyword evidence="1" id="KW-0732">Signal</keyword>
<keyword evidence="2" id="KW-1015">Disulfide bond</keyword>
<name>A0ABQ6FRE1_9CHLR</name>
<evidence type="ECO:0000313" key="5">
    <source>
        <dbReference type="EMBL" id="GLV55870.1"/>
    </source>
</evidence>
<dbReference type="InterPro" id="IPR013517">
    <property type="entry name" value="FG-GAP"/>
</dbReference>
<dbReference type="InterPro" id="IPR028994">
    <property type="entry name" value="Integrin_alpha_N"/>
</dbReference>
<gene>
    <name evidence="5" type="ORF">KDH_27140</name>
</gene>
<dbReference type="SMART" id="SM00560">
    <property type="entry name" value="LamGL"/>
    <property type="match status" value="1"/>
</dbReference>